<evidence type="ECO:0000256" key="2">
    <source>
        <dbReference type="SAM" id="MobiDB-lite"/>
    </source>
</evidence>
<evidence type="ECO:0000313" key="3">
    <source>
        <dbReference type="Ensembl" id="ENSSFOP00015014350.1"/>
    </source>
</evidence>
<feature type="region of interest" description="Disordered" evidence="2">
    <location>
        <begin position="98"/>
        <end position="119"/>
    </location>
</feature>
<dbReference type="PANTHER" id="PTHR13594">
    <property type="entry name" value="CENTRIOLAR COILED-COIL PROTEIN OF 110 KDA"/>
    <property type="match status" value="1"/>
</dbReference>
<dbReference type="InterPro" id="IPR033207">
    <property type="entry name" value="CCP110"/>
</dbReference>
<reference evidence="3 4" key="1">
    <citation type="submission" date="2019-04" db="EMBL/GenBank/DDBJ databases">
        <authorList>
            <consortium name="Wellcome Sanger Institute Data Sharing"/>
        </authorList>
    </citation>
    <scope>NUCLEOTIDE SEQUENCE [LARGE SCALE GENOMIC DNA]</scope>
</reference>
<feature type="region of interest" description="Disordered" evidence="2">
    <location>
        <begin position="199"/>
        <end position="327"/>
    </location>
</feature>
<organism evidence="3 4">
    <name type="scientific">Scleropages formosus</name>
    <name type="common">Asian bonytongue</name>
    <name type="synonym">Osteoglossum formosum</name>
    <dbReference type="NCBI Taxonomy" id="113540"/>
    <lineage>
        <taxon>Eukaryota</taxon>
        <taxon>Metazoa</taxon>
        <taxon>Chordata</taxon>
        <taxon>Craniata</taxon>
        <taxon>Vertebrata</taxon>
        <taxon>Euteleostomi</taxon>
        <taxon>Actinopterygii</taxon>
        <taxon>Neopterygii</taxon>
        <taxon>Teleostei</taxon>
        <taxon>Osteoglossocephala</taxon>
        <taxon>Osteoglossomorpha</taxon>
        <taxon>Osteoglossiformes</taxon>
        <taxon>Osteoglossidae</taxon>
        <taxon>Scleropages</taxon>
    </lineage>
</organism>
<sequence>MVQHRLRAVQLDTERQSVRKGTSSGVRDIVEGVQVSLLTTVTAGTETWLGSDFSFVLQKHNQSPGFSFENDFSQVSHVALTSSGDTGSFFSKAEPSLHEQNVSGDAEEQVEGEKESGSPCISLQSLLKRSGEYLEKEQGHRGSWGTQESALTLTESLSDKENKSGDDVGAGVLTYSPHQSTFEPNSCPESLPGGYLRTHAGPHPHRRRPRPISTGSILSVPPISPSETSPRGPGARVPEVDPVAAPVVGSVERRLPEPLRPSDRVPSSGATGQPGSLSKTCLTWTPVPSTVGPGATPSEFRRRSNTLDSHLNPSRPEPPVDRNRERIPRMMGGVVWRGICQRSPPTPLRQTSHGAPEHSFIHITSKLDMEASQVSHKSQLTACFLNPRMEDLDSETGVVQSHVHSLKEKRWRLEEQHVRHVSLLITEQERAQERLRQLEDKERRLREHEDELVMDLGDSWNAPKEHCRPLSPSPTQFLLERSPGGNTSLLSPGLPSPGVHSPVYLWGPPAGTSKARKRLSQVLTPEQQCRLGAVVRGFLTRRLLSTEKLKHLRQTVHDTQDFIRSFQTEAPLRKGSLSAQDMALRERVKAQVAIHTRYTLILAGRSCTHSLADICCHR</sequence>
<dbReference type="PANTHER" id="PTHR13594:SF3">
    <property type="entry name" value="CENTRIOLAR COILED-COIL PROTEIN OF 110 KDA-LIKE ISOFORM X3"/>
    <property type="match status" value="1"/>
</dbReference>
<dbReference type="GO" id="GO:0005814">
    <property type="term" value="C:centriole"/>
    <property type="evidence" value="ECO:0007669"/>
    <property type="project" value="InterPro"/>
</dbReference>
<dbReference type="GO" id="GO:0032465">
    <property type="term" value="P:regulation of cytokinesis"/>
    <property type="evidence" value="ECO:0007669"/>
    <property type="project" value="InterPro"/>
</dbReference>
<keyword evidence="1" id="KW-0175">Coiled coil</keyword>
<dbReference type="GeneTree" id="ENSGT00390000004090"/>
<dbReference type="AlphaFoldDB" id="A0A8C9RD92"/>
<dbReference type="GO" id="GO:1903723">
    <property type="term" value="P:negative regulation of centriole elongation"/>
    <property type="evidence" value="ECO:0007669"/>
    <property type="project" value="TreeGrafter"/>
</dbReference>
<evidence type="ECO:0008006" key="5">
    <source>
        <dbReference type="Google" id="ProtNLM"/>
    </source>
</evidence>
<keyword evidence="4" id="KW-1185">Reference proteome</keyword>
<feature type="coiled-coil region" evidence="1">
    <location>
        <begin position="421"/>
        <end position="455"/>
    </location>
</feature>
<dbReference type="GO" id="GO:0007099">
    <property type="term" value="P:centriole replication"/>
    <property type="evidence" value="ECO:0007669"/>
    <property type="project" value="InterPro"/>
</dbReference>
<accession>A0A8C9RD92</accession>
<evidence type="ECO:0000256" key="1">
    <source>
        <dbReference type="SAM" id="Coils"/>
    </source>
</evidence>
<dbReference type="OrthoDB" id="10028852at2759"/>
<reference evidence="3" key="2">
    <citation type="submission" date="2025-08" db="UniProtKB">
        <authorList>
            <consortium name="Ensembl"/>
        </authorList>
    </citation>
    <scope>IDENTIFICATION</scope>
</reference>
<feature type="compositionally biased region" description="Low complexity" evidence="2">
    <location>
        <begin position="235"/>
        <end position="248"/>
    </location>
</feature>
<proteinExistence type="predicted"/>
<feature type="compositionally biased region" description="Basic and acidic residues" evidence="2">
    <location>
        <begin position="251"/>
        <end position="263"/>
    </location>
</feature>
<feature type="compositionally biased region" description="Polar residues" evidence="2">
    <location>
        <begin position="268"/>
        <end position="288"/>
    </location>
</feature>
<feature type="compositionally biased region" description="Basic residues" evidence="2">
    <location>
        <begin position="200"/>
        <end position="210"/>
    </location>
</feature>
<dbReference type="GO" id="GO:0032053">
    <property type="term" value="P:ciliary basal body organization"/>
    <property type="evidence" value="ECO:0007669"/>
    <property type="project" value="TreeGrafter"/>
</dbReference>
<reference evidence="3" key="3">
    <citation type="submission" date="2025-09" db="UniProtKB">
        <authorList>
            <consortium name="Ensembl"/>
        </authorList>
    </citation>
    <scope>IDENTIFICATION</scope>
</reference>
<protein>
    <recommendedName>
        <fullName evidence="5">Centriolar coiled-coil protein of 110 kDa-like</fullName>
    </recommendedName>
</protein>
<dbReference type="Proteomes" id="UP000694397">
    <property type="component" value="Chromosome 3"/>
</dbReference>
<dbReference type="Ensembl" id="ENSSFOT00015014522.2">
    <property type="protein sequence ID" value="ENSSFOP00015014350.1"/>
    <property type="gene ID" value="ENSSFOG00015009260.2"/>
</dbReference>
<name>A0A8C9RD92_SCLFO</name>
<feature type="compositionally biased region" description="Basic and acidic residues" evidence="2">
    <location>
        <begin position="318"/>
        <end position="327"/>
    </location>
</feature>
<evidence type="ECO:0000313" key="4">
    <source>
        <dbReference type="Proteomes" id="UP000694397"/>
    </source>
</evidence>